<comment type="caution">
    <text evidence="2">The sequence shown here is derived from an EMBL/GenBank/DDBJ whole genome shotgun (WGS) entry which is preliminary data.</text>
</comment>
<evidence type="ECO:0000313" key="3">
    <source>
        <dbReference type="Proteomes" id="UP001571476"/>
    </source>
</evidence>
<dbReference type="Gene3D" id="1.10.10.10">
    <property type="entry name" value="Winged helix-like DNA-binding domain superfamily/Winged helix DNA-binding domain"/>
    <property type="match status" value="1"/>
</dbReference>
<name>A0ABV4SYJ9_9ACTN</name>
<dbReference type="InterPro" id="IPR005561">
    <property type="entry name" value="ANTAR"/>
</dbReference>
<organism evidence="2 3">
    <name type="scientific">Streptomyces aureus</name>
    <dbReference type="NCBI Taxonomy" id="193461"/>
    <lineage>
        <taxon>Bacteria</taxon>
        <taxon>Bacillati</taxon>
        <taxon>Actinomycetota</taxon>
        <taxon>Actinomycetes</taxon>
        <taxon>Kitasatosporales</taxon>
        <taxon>Streptomycetaceae</taxon>
        <taxon>Streptomyces</taxon>
    </lineage>
</organism>
<dbReference type="InterPro" id="IPR036388">
    <property type="entry name" value="WH-like_DNA-bd_sf"/>
</dbReference>
<sequence>MSIGVVIAVGHVSADESWDILREVSRNTNVKVRRVAELVIEWGRIGSPCADVRHELERQIAQRAQVKSASA</sequence>
<dbReference type="Proteomes" id="UP001571476">
    <property type="component" value="Unassembled WGS sequence"/>
</dbReference>
<gene>
    <name evidence="2" type="ORF">ACEG43_45630</name>
</gene>
<dbReference type="PIRSF" id="PIRSF010636">
    <property type="entry name" value="ANTAR_solo"/>
    <property type="match status" value="1"/>
</dbReference>
<dbReference type="PROSITE" id="PS50921">
    <property type="entry name" value="ANTAR"/>
    <property type="match status" value="1"/>
</dbReference>
<feature type="domain" description="ANTAR" evidence="1">
    <location>
        <begin position="1"/>
        <end position="40"/>
    </location>
</feature>
<evidence type="ECO:0000259" key="1">
    <source>
        <dbReference type="PROSITE" id="PS50921"/>
    </source>
</evidence>
<accession>A0ABV4SYJ9</accession>
<evidence type="ECO:0000313" key="2">
    <source>
        <dbReference type="EMBL" id="MFA3843320.1"/>
    </source>
</evidence>
<dbReference type="Pfam" id="PF03861">
    <property type="entry name" value="ANTAR"/>
    <property type="match status" value="1"/>
</dbReference>
<dbReference type="RefSeq" id="WP_372567148.1">
    <property type="nucleotide sequence ID" value="NZ_JBGOSP010000056.1"/>
</dbReference>
<protein>
    <submittedName>
        <fullName evidence="2">ANTAR domain-containing protein</fullName>
    </submittedName>
</protein>
<dbReference type="EMBL" id="JBGOSP010000056">
    <property type="protein sequence ID" value="MFA3843320.1"/>
    <property type="molecule type" value="Genomic_DNA"/>
</dbReference>
<reference evidence="2 3" key="1">
    <citation type="submission" date="2024-08" db="EMBL/GenBank/DDBJ databases">
        <title>Genome sequence of Streptomyces aureus CACIA-1.46HGO.</title>
        <authorList>
            <person name="Evangelista-Martinez Z."/>
        </authorList>
    </citation>
    <scope>NUCLEOTIDE SEQUENCE [LARGE SCALE GENOMIC DNA]</scope>
    <source>
        <strain evidence="2 3">CACIA-1.46HGO</strain>
    </source>
</reference>
<proteinExistence type="predicted"/>
<keyword evidence="3" id="KW-1185">Reference proteome</keyword>
<dbReference type="InterPro" id="IPR024189">
    <property type="entry name" value="ANTAR_transcrpt_antiterm_reg"/>
</dbReference>